<name>A0AC61NF30_9BACT</name>
<evidence type="ECO:0000313" key="2">
    <source>
        <dbReference type="Proteomes" id="UP000826212"/>
    </source>
</evidence>
<dbReference type="Proteomes" id="UP000826212">
    <property type="component" value="Chromosome"/>
</dbReference>
<organism evidence="1 2">
    <name type="scientific">Halosquirtibacter laminarini</name>
    <dbReference type="NCBI Taxonomy" id="3374600"/>
    <lineage>
        <taxon>Bacteria</taxon>
        <taxon>Pseudomonadati</taxon>
        <taxon>Bacteroidota</taxon>
        <taxon>Bacteroidia</taxon>
        <taxon>Marinilabiliales</taxon>
        <taxon>Prolixibacteraceae</taxon>
        <taxon>Halosquirtibacter</taxon>
    </lineage>
</organism>
<proteinExistence type="predicted"/>
<dbReference type="EMBL" id="CP081303">
    <property type="protein sequence ID" value="QZE14218.1"/>
    <property type="molecule type" value="Genomic_DNA"/>
</dbReference>
<accession>A0AC61NF30</accession>
<reference evidence="1" key="1">
    <citation type="submission" date="2021-08" db="EMBL/GenBank/DDBJ databases">
        <title>Novel anaerobic bacterium isolated from sea squirt in East Sea, Republic of Korea.</title>
        <authorList>
            <person name="Nguyen T.H."/>
            <person name="Li Z."/>
            <person name="Lee Y.-J."/>
            <person name="Ko J."/>
            <person name="Kim S.-G."/>
        </authorList>
    </citation>
    <scope>NUCLEOTIDE SEQUENCE</scope>
    <source>
        <strain evidence="1">KCTC 25031</strain>
    </source>
</reference>
<protein>
    <submittedName>
        <fullName evidence="1">Uncharacterized protein</fullName>
    </submittedName>
</protein>
<keyword evidence="2" id="KW-1185">Reference proteome</keyword>
<sequence>MKHYDNELDQLIAKSLSSSKDKMVIPENFTKRVISKIATKHSYKKLFVSWIQIVGIYVVTAVALTTLVNFLFPKSVDNIIEWHLSHWNLCLISIIFIVYISHMNQVVINYLFKRYSIKLKD</sequence>
<evidence type="ECO:0000313" key="1">
    <source>
        <dbReference type="EMBL" id="QZE14218.1"/>
    </source>
</evidence>
<gene>
    <name evidence="1" type="ORF">K4L44_17165</name>
</gene>